<organism evidence="2 3">
    <name type="scientific">Fluviicola chungangensis</name>
    <dbReference type="NCBI Taxonomy" id="2597671"/>
    <lineage>
        <taxon>Bacteria</taxon>
        <taxon>Pseudomonadati</taxon>
        <taxon>Bacteroidota</taxon>
        <taxon>Flavobacteriia</taxon>
        <taxon>Flavobacteriales</taxon>
        <taxon>Crocinitomicaceae</taxon>
        <taxon>Fluviicola</taxon>
    </lineage>
</organism>
<evidence type="ECO:0000313" key="2">
    <source>
        <dbReference type="EMBL" id="TSJ44841.1"/>
    </source>
</evidence>
<gene>
    <name evidence="2" type="ORF">FO442_09590</name>
</gene>
<sequence length="127" mass="14631">MSSGSMQLCYCGSQKSIETCCGPFLSGTCFPATAEELMRSRYSAYVTINIPYIIETTSPKFRKYYNPKSLLEWAENSTWISLEILSSAERRVKFVATYLDENGQLTRHVEDSRFEKVDGRWYFMDGN</sequence>
<feature type="domain" description="YchJ-like middle NTF2-like" evidence="1">
    <location>
        <begin position="33"/>
        <end position="126"/>
    </location>
</feature>
<dbReference type="EMBL" id="VLPL01000004">
    <property type="protein sequence ID" value="TSJ44841.1"/>
    <property type="molecule type" value="Genomic_DNA"/>
</dbReference>
<dbReference type="Proteomes" id="UP000316008">
    <property type="component" value="Unassembled WGS sequence"/>
</dbReference>
<dbReference type="Pfam" id="PF17775">
    <property type="entry name" value="YchJ_M-like"/>
    <property type="match status" value="1"/>
</dbReference>
<dbReference type="NCBIfam" id="NF002486">
    <property type="entry name" value="PRK01752.1"/>
    <property type="match status" value="1"/>
</dbReference>
<dbReference type="Gene3D" id="3.10.450.50">
    <property type="match status" value="1"/>
</dbReference>
<dbReference type="SUPFAM" id="SSF54427">
    <property type="entry name" value="NTF2-like"/>
    <property type="match status" value="1"/>
</dbReference>
<dbReference type="RefSeq" id="WP_144332955.1">
    <property type="nucleotide sequence ID" value="NZ_VLPL01000004.1"/>
</dbReference>
<accession>A0A556MY51</accession>
<comment type="caution">
    <text evidence="2">The sequence shown here is derived from an EMBL/GenBank/DDBJ whole genome shotgun (WGS) entry which is preliminary data.</text>
</comment>
<dbReference type="InterPro" id="IPR048469">
    <property type="entry name" value="YchJ-like_M"/>
</dbReference>
<evidence type="ECO:0000259" key="1">
    <source>
        <dbReference type="Pfam" id="PF17775"/>
    </source>
</evidence>
<dbReference type="InterPro" id="IPR032710">
    <property type="entry name" value="NTF2-like_dom_sf"/>
</dbReference>
<name>A0A556MY51_9FLAO</name>
<reference evidence="2 3" key="1">
    <citation type="submission" date="2019-07" db="EMBL/GenBank/DDBJ databases">
        <authorList>
            <person name="Huq M.A."/>
        </authorList>
    </citation>
    <scope>NUCLEOTIDE SEQUENCE [LARGE SCALE GENOMIC DNA]</scope>
    <source>
        <strain evidence="2 3">MAH-3</strain>
    </source>
</reference>
<protein>
    <submittedName>
        <fullName evidence="2">YchJ family protein</fullName>
    </submittedName>
</protein>
<dbReference type="AlphaFoldDB" id="A0A556MY51"/>
<keyword evidence="3" id="KW-1185">Reference proteome</keyword>
<evidence type="ECO:0000313" key="3">
    <source>
        <dbReference type="Proteomes" id="UP000316008"/>
    </source>
</evidence>
<dbReference type="OrthoDB" id="21421at2"/>
<proteinExistence type="predicted"/>